<organism evidence="2 3">
    <name type="scientific">Paenibacillus alvei</name>
    <name type="common">Bacillus alvei</name>
    <dbReference type="NCBI Taxonomy" id="44250"/>
    <lineage>
        <taxon>Bacteria</taxon>
        <taxon>Bacillati</taxon>
        <taxon>Bacillota</taxon>
        <taxon>Bacilli</taxon>
        <taxon>Bacillales</taxon>
        <taxon>Paenibacillaceae</taxon>
        <taxon>Paenibacillus</taxon>
    </lineage>
</organism>
<protein>
    <recommendedName>
        <fullName evidence="1">Carbohydrate-binding domain-containing protein</fullName>
    </recommendedName>
</protein>
<dbReference type="Proteomes" id="UP000304148">
    <property type="component" value="Chromosome"/>
</dbReference>
<dbReference type="RefSeq" id="WP_138184823.1">
    <property type="nucleotide sequence ID" value="NZ_LS992241.1"/>
</dbReference>
<dbReference type="GO" id="GO:0016052">
    <property type="term" value="P:carbohydrate catabolic process"/>
    <property type="evidence" value="ECO:0007669"/>
    <property type="project" value="InterPro"/>
</dbReference>
<gene>
    <name evidence="2" type="ORF">PBLR_10884</name>
</gene>
<sequence length="219" mass="25122">MTSAKHQGMQPTENDLRRPLDYPCTYMPSGTPDWSLTDSVELVDVVTGAAPRQQTKVRACWTDTTIHMQFECEDDYIVSPYTDRDDPLYEADVVECFIDPAGDGRAYYEFNVSPHNVIFDAYITNNPGEPKGFHPEWNAEQLLSSVSYVNVPVRRVIYELAIRFEDLECTTPEVGSHFRLNWFRIDQDKLGARTYDAWTPTGAVNFHMPECFGTIRFTK</sequence>
<evidence type="ECO:0000313" key="2">
    <source>
        <dbReference type="EMBL" id="SYX82462.1"/>
    </source>
</evidence>
<dbReference type="GO" id="GO:0004553">
    <property type="term" value="F:hydrolase activity, hydrolyzing O-glycosyl compounds"/>
    <property type="evidence" value="ECO:0007669"/>
    <property type="project" value="InterPro"/>
</dbReference>
<evidence type="ECO:0000313" key="3">
    <source>
        <dbReference type="Proteomes" id="UP000304148"/>
    </source>
</evidence>
<dbReference type="GO" id="GO:0030246">
    <property type="term" value="F:carbohydrate binding"/>
    <property type="evidence" value="ECO:0007669"/>
    <property type="project" value="InterPro"/>
</dbReference>
<dbReference type="CDD" id="cd09620">
    <property type="entry name" value="CBM9_like_3"/>
    <property type="match status" value="1"/>
</dbReference>
<accession>A0A383R7B2</accession>
<dbReference type="EMBL" id="LS992241">
    <property type="protein sequence ID" value="SYX82462.1"/>
    <property type="molecule type" value="Genomic_DNA"/>
</dbReference>
<dbReference type="AlphaFoldDB" id="A0A383R7B2"/>
<feature type="domain" description="Carbohydrate-binding" evidence="1">
    <location>
        <begin position="34"/>
        <end position="217"/>
    </location>
</feature>
<name>A0A383R7B2_PAEAL</name>
<dbReference type="InterPro" id="IPR010502">
    <property type="entry name" value="Carb-bd_dom_fam9"/>
</dbReference>
<dbReference type="Gene3D" id="2.60.40.1190">
    <property type="match status" value="1"/>
</dbReference>
<proteinExistence type="predicted"/>
<dbReference type="Pfam" id="PF06452">
    <property type="entry name" value="CBM9_1"/>
    <property type="match status" value="1"/>
</dbReference>
<evidence type="ECO:0000259" key="1">
    <source>
        <dbReference type="Pfam" id="PF06452"/>
    </source>
</evidence>
<reference evidence="3" key="1">
    <citation type="submission" date="2018-08" db="EMBL/GenBank/DDBJ databases">
        <authorList>
            <person name="Chevrot R."/>
        </authorList>
    </citation>
    <scope>NUCLEOTIDE SEQUENCE [LARGE SCALE GENOMIC DNA]</scope>
</reference>
<dbReference type="SUPFAM" id="SSF49344">
    <property type="entry name" value="CBD9-like"/>
    <property type="match status" value="1"/>
</dbReference>